<protein>
    <recommendedName>
        <fullName evidence="5">ABC transporter domain-containing protein</fullName>
    </recommendedName>
</protein>
<dbReference type="EMBL" id="LRRQ01000108">
    <property type="protein sequence ID" value="OAM89045.1"/>
    <property type="molecule type" value="Genomic_DNA"/>
</dbReference>
<proteinExistence type="predicted"/>
<evidence type="ECO:0000313" key="6">
    <source>
        <dbReference type="EMBL" id="OAM89045.1"/>
    </source>
</evidence>
<evidence type="ECO:0000256" key="2">
    <source>
        <dbReference type="ARBA" id="ARBA00022741"/>
    </source>
</evidence>
<dbReference type="PANTHER" id="PTHR19211">
    <property type="entry name" value="ATP-BINDING TRANSPORT PROTEIN-RELATED"/>
    <property type="match status" value="1"/>
</dbReference>
<dbReference type="InterPro" id="IPR027417">
    <property type="entry name" value="P-loop_NTPase"/>
</dbReference>
<keyword evidence="2" id="KW-0547">Nucleotide-binding</keyword>
<evidence type="ECO:0000256" key="1">
    <source>
        <dbReference type="ARBA" id="ARBA00022737"/>
    </source>
</evidence>
<dbReference type="STRING" id="1184151.AW736_15230"/>
<feature type="region of interest" description="Disordered" evidence="4">
    <location>
        <begin position="222"/>
        <end position="263"/>
    </location>
</feature>
<dbReference type="InterPro" id="IPR003593">
    <property type="entry name" value="AAA+_ATPase"/>
</dbReference>
<gene>
    <name evidence="6" type="ORF">AW736_15230</name>
</gene>
<feature type="compositionally biased region" description="Basic and acidic residues" evidence="4">
    <location>
        <begin position="232"/>
        <end position="241"/>
    </location>
</feature>
<dbReference type="Proteomes" id="UP000078486">
    <property type="component" value="Unassembled WGS sequence"/>
</dbReference>
<dbReference type="InterPro" id="IPR003439">
    <property type="entry name" value="ABC_transporter-like_ATP-bd"/>
</dbReference>
<dbReference type="Gene3D" id="3.40.50.300">
    <property type="entry name" value="P-loop containing nucleotide triphosphate hydrolases"/>
    <property type="match status" value="2"/>
</dbReference>
<dbReference type="InterPro" id="IPR050611">
    <property type="entry name" value="ABCF"/>
</dbReference>
<keyword evidence="3" id="KW-0067">ATP-binding</keyword>
<evidence type="ECO:0000313" key="7">
    <source>
        <dbReference type="Proteomes" id="UP000078486"/>
    </source>
</evidence>
<dbReference type="GO" id="GO:0016887">
    <property type="term" value="F:ATP hydrolysis activity"/>
    <property type="evidence" value="ECO:0007669"/>
    <property type="project" value="InterPro"/>
</dbReference>
<evidence type="ECO:0000256" key="3">
    <source>
        <dbReference type="ARBA" id="ARBA00022840"/>
    </source>
</evidence>
<dbReference type="GO" id="GO:0005524">
    <property type="term" value="F:ATP binding"/>
    <property type="evidence" value="ECO:0007669"/>
    <property type="project" value="UniProtKB-KW"/>
</dbReference>
<dbReference type="OrthoDB" id="9808609at2"/>
<dbReference type="AlphaFoldDB" id="A0A178IIN1"/>
<reference evidence="6 7" key="1">
    <citation type="submission" date="2016-01" db="EMBL/GenBank/DDBJ databases">
        <title>High potential of lignocellulose degradation of a new Verrucomicrobia species.</title>
        <authorList>
            <person name="Wang Y."/>
            <person name="Shi Y."/>
            <person name="Qiu Z."/>
            <person name="Liu S."/>
            <person name="Yang H."/>
        </authorList>
    </citation>
    <scope>NUCLEOTIDE SEQUENCE [LARGE SCALE GENOMIC DNA]</scope>
    <source>
        <strain evidence="6 7">TSB47</strain>
    </source>
</reference>
<evidence type="ECO:0000256" key="4">
    <source>
        <dbReference type="SAM" id="MobiDB-lite"/>
    </source>
</evidence>
<dbReference type="SUPFAM" id="SSF52540">
    <property type="entry name" value="P-loop containing nucleoside triphosphate hydrolases"/>
    <property type="match status" value="2"/>
</dbReference>
<keyword evidence="7" id="KW-1185">Reference proteome</keyword>
<dbReference type="RefSeq" id="WP_068771012.1">
    <property type="nucleotide sequence ID" value="NZ_CP109796.1"/>
</dbReference>
<dbReference type="Pfam" id="PF00005">
    <property type="entry name" value="ABC_tran"/>
    <property type="match status" value="2"/>
</dbReference>
<keyword evidence="1" id="KW-0677">Repeat</keyword>
<dbReference type="PANTHER" id="PTHR19211:SF6">
    <property type="entry name" value="BLL7188 PROTEIN"/>
    <property type="match status" value="1"/>
</dbReference>
<dbReference type="PROSITE" id="PS50893">
    <property type="entry name" value="ABC_TRANSPORTER_2"/>
    <property type="match status" value="1"/>
</dbReference>
<evidence type="ECO:0000259" key="5">
    <source>
        <dbReference type="PROSITE" id="PS50893"/>
    </source>
</evidence>
<feature type="domain" description="ABC transporter" evidence="5">
    <location>
        <begin position="2"/>
        <end position="222"/>
    </location>
</feature>
<accession>A0A178IIN1</accession>
<comment type="caution">
    <text evidence="6">The sequence shown here is derived from an EMBL/GenBank/DDBJ whole genome shotgun (WGS) entry which is preliminary data.</text>
</comment>
<sequence length="568" mass="62188">MLTLHDLSYDHEDGAPLLDRLDFTFRPHRHGLVGANGVGKSTLARLLAGQLSPTRGTIAKPARLSVRYLPQDEPRAAITGSAAATVADALEDFWAGLDAPLPDCARAWLDALPDGRALRDLSGGEWLKLRLLRLLANPGAHGDDFLILDEPSNHLDADGRAILVTLLRAWAGRGLVIITHDRQLLHHVDEIVELTPRGLRSFTGAFPAYWEQRRHTRALQSEQLRQARRDKKHAEQQRREQLAAQETRMRQAARNASGGGIPRIIAGARKREAQATLGKLHHVTDDALAEAGARLREAADTLDRDPFLRLDFASAAPAAGQIFFAARDLNLRFLNALAPLWPAPLNFTMAGSERWRIHGPNGSGKSTLLAALLGRMARDDGNKDLPATQPAARPELHPAAHADKFRASATVCHVRAPFSASAATFELTGELRRSERPLHHLDQHQTLLRDGQSILDQLAPHTRFTPVQLRNELAFYGFTGARVAQPVGTLSGGERMRAALARLFLAESIPQAILLDEPTNHLDFQSQELLEHALKNYRGLLVLATHDTAFADALAITHELALAAAPSP</sequence>
<name>A0A178IIN1_9BACT</name>
<dbReference type="SMART" id="SM00382">
    <property type="entry name" value="AAA"/>
    <property type="match status" value="2"/>
</dbReference>
<organism evidence="6 7">
    <name type="scientific">Termitidicoccus mucosus</name>
    <dbReference type="NCBI Taxonomy" id="1184151"/>
    <lineage>
        <taxon>Bacteria</taxon>
        <taxon>Pseudomonadati</taxon>
        <taxon>Verrucomicrobiota</taxon>
        <taxon>Opitutia</taxon>
        <taxon>Opitutales</taxon>
        <taxon>Opitutaceae</taxon>
        <taxon>Termitidicoccus</taxon>
    </lineage>
</organism>